<dbReference type="Gene3D" id="3.40.50.720">
    <property type="entry name" value="NAD(P)-binding Rossmann-like Domain"/>
    <property type="match status" value="1"/>
</dbReference>
<dbReference type="Proteomes" id="UP000051380">
    <property type="component" value="Unassembled WGS sequence"/>
</dbReference>
<dbReference type="AlphaFoldDB" id="A0A0R3CCY9"/>
<evidence type="ECO:0000259" key="2">
    <source>
        <dbReference type="Pfam" id="PF22725"/>
    </source>
</evidence>
<dbReference type="Pfam" id="PF01408">
    <property type="entry name" value="GFO_IDH_MocA"/>
    <property type="match status" value="1"/>
</dbReference>
<comment type="caution">
    <text evidence="3">The sequence shown here is derived from an EMBL/GenBank/DDBJ whole genome shotgun (WGS) entry which is preliminary data.</text>
</comment>
<dbReference type="SUPFAM" id="SSF55347">
    <property type="entry name" value="Glyceraldehyde-3-phosphate dehydrogenase-like, C-terminal domain"/>
    <property type="match status" value="1"/>
</dbReference>
<dbReference type="RefSeq" id="WP_057028698.1">
    <property type="nucleotide sequence ID" value="NZ_LJYF01000030.1"/>
</dbReference>
<organism evidence="3 4">
    <name type="scientific">Bradyrhizobium yuanmingense</name>
    <dbReference type="NCBI Taxonomy" id="108015"/>
    <lineage>
        <taxon>Bacteria</taxon>
        <taxon>Pseudomonadati</taxon>
        <taxon>Pseudomonadota</taxon>
        <taxon>Alphaproteobacteria</taxon>
        <taxon>Hyphomicrobiales</taxon>
        <taxon>Nitrobacteraceae</taxon>
        <taxon>Bradyrhizobium</taxon>
    </lineage>
</organism>
<dbReference type="Pfam" id="PF22725">
    <property type="entry name" value="GFO_IDH_MocA_C3"/>
    <property type="match status" value="1"/>
</dbReference>
<dbReference type="EMBL" id="LJYF01000030">
    <property type="protein sequence ID" value="KRP93252.1"/>
    <property type="molecule type" value="Genomic_DNA"/>
</dbReference>
<name>A0A0R3CCY9_9BRAD</name>
<reference evidence="3 4" key="1">
    <citation type="submission" date="2015-09" db="EMBL/GenBank/DDBJ databases">
        <title>Draft Genome Sequence of the Strain BR 3267 (Bradyrhizobium yuanmingense) recommended as inoculant for cowpea in Brazil.</title>
        <authorList>
            <person name="Simoes-Araujo J.L."/>
            <person name="Zilli J.E."/>
        </authorList>
    </citation>
    <scope>NUCLEOTIDE SEQUENCE [LARGE SCALE GENOMIC DNA]</scope>
    <source>
        <strain evidence="3 4">BR3267</strain>
    </source>
</reference>
<feature type="domain" description="Gfo/Idh/MocA-like oxidoreductase N-terminal" evidence="1">
    <location>
        <begin position="7"/>
        <end position="92"/>
    </location>
</feature>
<dbReference type="InterPro" id="IPR000683">
    <property type="entry name" value="Gfo/Idh/MocA-like_OxRdtase_N"/>
</dbReference>
<dbReference type="InterPro" id="IPR055170">
    <property type="entry name" value="GFO_IDH_MocA-like_dom"/>
</dbReference>
<dbReference type="STRING" id="108015.GA0061099_1012135"/>
<dbReference type="InterPro" id="IPR036291">
    <property type="entry name" value="NAD(P)-bd_dom_sf"/>
</dbReference>
<feature type="domain" description="GFO/IDH/MocA-like oxidoreductase" evidence="2">
    <location>
        <begin position="137"/>
        <end position="234"/>
    </location>
</feature>
<accession>A0A0R3CCY9</accession>
<dbReference type="SUPFAM" id="SSF51735">
    <property type="entry name" value="NAD(P)-binding Rossmann-fold domains"/>
    <property type="match status" value="1"/>
</dbReference>
<dbReference type="InterPro" id="IPR051450">
    <property type="entry name" value="Gfo/Idh/MocA_Oxidoreductases"/>
</dbReference>
<dbReference type="PANTHER" id="PTHR43377">
    <property type="entry name" value="BILIVERDIN REDUCTASE A"/>
    <property type="match status" value="1"/>
</dbReference>
<protein>
    <submittedName>
        <fullName evidence="3">Uncharacterized protein</fullName>
    </submittedName>
</protein>
<dbReference type="PANTHER" id="PTHR43377:SF1">
    <property type="entry name" value="BILIVERDIN REDUCTASE A"/>
    <property type="match status" value="1"/>
</dbReference>
<gene>
    <name evidence="3" type="ORF">AOQ72_26900</name>
</gene>
<sequence length="302" mass="32899">MISTTAVVVGLGSIGTRHARVLRELGLRVATVSRREGGDYGSIAQAAAAAHPDYVVIATETARHPDNLQELAQTGFRGKVLVEKPLFATPAPAPKYPFAHVSVGYNLRFHPVMTALADMLRGRDVITVGAYVGQDIRDWRPDRDHRTTASATADAGGGVLRDLSHELDYLLWLFGPWHRVAALGGASGARDIDVDDHLDLLLDMQRAPSVHVHMDYLDRQGVRRIRVNVEDDTIEADLVGGRLAVNGKAREIPSERDQTYRDMHVAAMQGASPACSLPEALGVMHLIDASERALRSKTWVSP</sequence>
<evidence type="ECO:0000313" key="3">
    <source>
        <dbReference type="EMBL" id="KRP93252.1"/>
    </source>
</evidence>
<evidence type="ECO:0000313" key="4">
    <source>
        <dbReference type="Proteomes" id="UP000051380"/>
    </source>
</evidence>
<dbReference type="OrthoDB" id="9792935at2"/>
<dbReference type="Gene3D" id="3.30.360.10">
    <property type="entry name" value="Dihydrodipicolinate Reductase, domain 2"/>
    <property type="match status" value="1"/>
</dbReference>
<dbReference type="GO" id="GO:0000166">
    <property type="term" value="F:nucleotide binding"/>
    <property type="evidence" value="ECO:0007669"/>
    <property type="project" value="InterPro"/>
</dbReference>
<evidence type="ECO:0000259" key="1">
    <source>
        <dbReference type="Pfam" id="PF01408"/>
    </source>
</evidence>
<proteinExistence type="predicted"/>